<evidence type="ECO:0000313" key="2">
    <source>
        <dbReference type="Proteomes" id="UP001580391"/>
    </source>
</evidence>
<proteinExistence type="predicted"/>
<reference evidence="1 2" key="1">
    <citation type="submission" date="2024-09" db="EMBL/GenBank/DDBJ databases">
        <title>Taxonomic and Genotyping Characterization of Leptospira Strains isolated from Multiple Sources in Colombia highlights the importance of intermediate species.</title>
        <authorList>
            <person name="Torres Higuera L."/>
            <person name="Rojas Tapias D."/>
            <person name="Jimenez Velasquez S."/>
            <person name="Renjifo Ibanez C."/>
        </authorList>
    </citation>
    <scope>NUCLEOTIDE SEQUENCE [LARGE SCALE GENOMIC DNA]</scope>
    <source>
        <strain evidence="1 2">Lep080</strain>
    </source>
</reference>
<dbReference type="EMBL" id="JBHILJ010000001">
    <property type="protein sequence ID" value="MFB5735353.1"/>
    <property type="molecule type" value="Genomic_DNA"/>
</dbReference>
<dbReference type="RefSeq" id="WP_375516532.1">
    <property type="nucleotide sequence ID" value="NZ_JBHILI010000001.1"/>
</dbReference>
<protein>
    <recommendedName>
        <fullName evidence="3">Fibronectin type III domain-containing protein</fullName>
    </recommendedName>
</protein>
<evidence type="ECO:0008006" key="3">
    <source>
        <dbReference type="Google" id="ProtNLM"/>
    </source>
</evidence>
<comment type="caution">
    <text evidence="1">The sequence shown here is derived from an EMBL/GenBank/DDBJ whole genome shotgun (WGS) entry which is preliminary data.</text>
</comment>
<gene>
    <name evidence="1" type="ORF">ACE5IX_02465</name>
</gene>
<name>A0ABV5BJ79_9LEPT</name>
<evidence type="ECO:0000313" key="1">
    <source>
        <dbReference type="EMBL" id="MFB5735353.1"/>
    </source>
</evidence>
<accession>A0ABV5BJ79</accession>
<dbReference type="Gene3D" id="3.30.1920.20">
    <property type="match status" value="1"/>
</dbReference>
<organism evidence="1 2">
    <name type="scientific">Leptospira wolffii</name>
    <dbReference type="NCBI Taxonomy" id="409998"/>
    <lineage>
        <taxon>Bacteria</taxon>
        <taxon>Pseudomonadati</taxon>
        <taxon>Spirochaetota</taxon>
        <taxon>Spirochaetia</taxon>
        <taxon>Leptospirales</taxon>
        <taxon>Leptospiraceae</taxon>
        <taxon>Leptospira</taxon>
    </lineage>
</organism>
<sequence>MTLSRSYIRKYKTVLPLILFFVCSDILWSVQQRVSVRWKPSTGAAEYLIELSEEREFSHVHHFYKTKNFRYEFGSQDSKFFVRVVGITAEGIRGVSSPILSLAEKFAAVPKVAAERPSTVVAASEELRISLGDPKAASSSSGSSGIATGKQVPVSTFYRVNGGEWQKYEGSISLINEGWNEVEFYSEDILGNKETPKKTRYLKDTTPPQVRLIGEKKGPSGLVEIKSGKELTLEITEEGSGMEEISVYLTAKDGSGQETSIVKIGDEAKKPIRISSEGIDGLSVLRWEASDKAGNTIVSEIPILMDARAPQCVFAPTEGKLREDGIYYLSENGQISIRCEDPVTGTGVASLQYKIGSGPASSYTGPVGFPNGTHTMTVSVSDLVGNRAEYKLKVTALKPDWKKTGSELQGK</sequence>
<dbReference type="Proteomes" id="UP001580391">
    <property type="component" value="Unassembled WGS sequence"/>
</dbReference>
<keyword evidence="2" id="KW-1185">Reference proteome</keyword>